<keyword evidence="1" id="KW-0472">Membrane</keyword>
<name>A0A0A0IF32_CLOBO</name>
<dbReference type="AlphaFoldDB" id="A0A0A0IF32"/>
<dbReference type="EMBL" id="JDRY01000025">
    <property type="protein sequence ID" value="KGN00070.1"/>
    <property type="molecule type" value="Genomic_DNA"/>
</dbReference>
<keyword evidence="1" id="KW-1133">Transmembrane helix</keyword>
<feature type="transmembrane region" description="Helical" evidence="1">
    <location>
        <begin position="12"/>
        <end position="35"/>
    </location>
</feature>
<evidence type="ECO:0000313" key="3">
    <source>
        <dbReference type="Proteomes" id="UP000030014"/>
    </source>
</evidence>
<keyword evidence="1" id="KW-0812">Transmembrane</keyword>
<gene>
    <name evidence="2" type="ORF">Z955_04925</name>
</gene>
<evidence type="ECO:0000313" key="2">
    <source>
        <dbReference type="EMBL" id="KGN00070.1"/>
    </source>
</evidence>
<proteinExistence type="predicted"/>
<accession>A0A0A0IF32</accession>
<feature type="transmembrane region" description="Helical" evidence="1">
    <location>
        <begin position="41"/>
        <end position="60"/>
    </location>
</feature>
<protein>
    <submittedName>
        <fullName evidence="2">Uncharacterized protein</fullName>
    </submittedName>
</protein>
<comment type="caution">
    <text evidence="2">The sequence shown here is derived from an EMBL/GenBank/DDBJ whole genome shotgun (WGS) entry which is preliminary data.</text>
</comment>
<sequence length="90" mass="10949">MKRIPIYSFEYVGTLFSFICNLFIQATYLSLYTFMNSTGYIYVKFNYANFKLYIICRNFLEFNKMYTAKAFRKPIVFFILNKWSYLALTR</sequence>
<reference evidence="2 3" key="1">
    <citation type="submission" date="2014-01" db="EMBL/GenBank/DDBJ databases">
        <title>Plasmidome dynamics in the species complex Clostridium novyi sensu lato converts strains of independent lineages into distinctly different pathogens.</title>
        <authorList>
            <person name="Skarin H."/>
            <person name="Segerman B."/>
        </authorList>
    </citation>
    <scope>NUCLEOTIDE SEQUENCE [LARGE SCALE GENOMIC DNA]</scope>
    <source>
        <strain evidence="2 3">DC5</strain>
    </source>
</reference>
<dbReference type="Proteomes" id="UP000030014">
    <property type="component" value="Unassembled WGS sequence"/>
</dbReference>
<evidence type="ECO:0000256" key="1">
    <source>
        <dbReference type="SAM" id="Phobius"/>
    </source>
</evidence>
<organism evidence="2 3">
    <name type="scientific">Clostridium botulinum C/D str. DC5</name>
    <dbReference type="NCBI Taxonomy" id="1443128"/>
    <lineage>
        <taxon>Bacteria</taxon>
        <taxon>Bacillati</taxon>
        <taxon>Bacillota</taxon>
        <taxon>Clostridia</taxon>
        <taxon>Eubacteriales</taxon>
        <taxon>Clostridiaceae</taxon>
        <taxon>Clostridium</taxon>
    </lineage>
</organism>